<name>A0AAD8J7D8_9APIA</name>
<dbReference type="EMBL" id="JAUIZM010000002">
    <property type="protein sequence ID" value="KAK1398234.1"/>
    <property type="molecule type" value="Genomic_DNA"/>
</dbReference>
<evidence type="ECO:0000313" key="2">
    <source>
        <dbReference type="Proteomes" id="UP001237642"/>
    </source>
</evidence>
<accession>A0AAD8J7D8</accession>
<evidence type="ECO:0000313" key="1">
    <source>
        <dbReference type="EMBL" id="KAK1398234.1"/>
    </source>
</evidence>
<comment type="caution">
    <text evidence="1">The sequence shown here is derived from an EMBL/GenBank/DDBJ whole genome shotgun (WGS) entry which is preliminary data.</text>
</comment>
<reference evidence="1" key="2">
    <citation type="submission" date="2023-05" db="EMBL/GenBank/DDBJ databases">
        <authorList>
            <person name="Schelkunov M.I."/>
        </authorList>
    </citation>
    <scope>NUCLEOTIDE SEQUENCE</scope>
    <source>
        <strain evidence="1">Hsosn_3</strain>
        <tissue evidence="1">Leaf</tissue>
    </source>
</reference>
<reference evidence="1" key="1">
    <citation type="submission" date="2023-02" db="EMBL/GenBank/DDBJ databases">
        <title>Genome of toxic invasive species Heracleum sosnowskyi carries increased number of genes despite the absence of recent whole-genome duplications.</title>
        <authorList>
            <person name="Schelkunov M."/>
            <person name="Shtratnikova V."/>
            <person name="Makarenko M."/>
            <person name="Klepikova A."/>
            <person name="Omelchenko D."/>
            <person name="Novikova G."/>
            <person name="Obukhova E."/>
            <person name="Bogdanov V."/>
            <person name="Penin A."/>
            <person name="Logacheva M."/>
        </authorList>
    </citation>
    <scope>NUCLEOTIDE SEQUENCE</scope>
    <source>
        <strain evidence="1">Hsosn_3</strain>
        <tissue evidence="1">Leaf</tissue>
    </source>
</reference>
<proteinExistence type="predicted"/>
<organism evidence="1 2">
    <name type="scientific">Heracleum sosnowskyi</name>
    <dbReference type="NCBI Taxonomy" id="360622"/>
    <lineage>
        <taxon>Eukaryota</taxon>
        <taxon>Viridiplantae</taxon>
        <taxon>Streptophyta</taxon>
        <taxon>Embryophyta</taxon>
        <taxon>Tracheophyta</taxon>
        <taxon>Spermatophyta</taxon>
        <taxon>Magnoliopsida</taxon>
        <taxon>eudicotyledons</taxon>
        <taxon>Gunneridae</taxon>
        <taxon>Pentapetalae</taxon>
        <taxon>asterids</taxon>
        <taxon>campanulids</taxon>
        <taxon>Apiales</taxon>
        <taxon>Apiaceae</taxon>
        <taxon>Apioideae</taxon>
        <taxon>apioid superclade</taxon>
        <taxon>Tordylieae</taxon>
        <taxon>Tordyliinae</taxon>
        <taxon>Heracleum</taxon>
    </lineage>
</organism>
<gene>
    <name evidence="1" type="ORF">POM88_008097</name>
</gene>
<sequence>MTIGDENDLLFRQLTSNYLIEQLLMPSSDYKRRRVFYWRHVADIETFEKVNWEKAIYDHEYLMDGFTKLITTLLSETQMMKHHVLVGFAPIVEVSIFFVPNLGNVNHSPKGCF</sequence>
<protein>
    <submittedName>
        <fullName evidence="1">Uncharacterized protein</fullName>
    </submittedName>
</protein>
<keyword evidence="2" id="KW-1185">Reference proteome</keyword>
<dbReference type="Proteomes" id="UP001237642">
    <property type="component" value="Unassembled WGS sequence"/>
</dbReference>
<dbReference type="AlphaFoldDB" id="A0AAD8J7D8"/>